<dbReference type="EMBL" id="CP075587">
    <property type="protein sequence ID" value="QYF48339.1"/>
    <property type="molecule type" value="Genomic_DNA"/>
</dbReference>
<organism evidence="1 2">
    <name type="scientific">Candidatus Rhabdochlamydia oedothoracis</name>
    <dbReference type="NCBI Taxonomy" id="2720720"/>
    <lineage>
        <taxon>Bacteria</taxon>
        <taxon>Pseudomonadati</taxon>
        <taxon>Chlamydiota</taxon>
        <taxon>Chlamydiia</taxon>
        <taxon>Parachlamydiales</taxon>
        <taxon>Candidatus Rhabdochlamydiaceae</taxon>
        <taxon>Candidatus Rhabdochlamydia</taxon>
    </lineage>
</organism>
<evidence type="ECO:0000313" key="1">
    <source>
        <dbReference type="EMBL" id="QYF48339.1"/>
    </source>
</evidence>
<evidence type="ECO:0008006" key="3">
    <source>
        <dbReference type="Google" id="ProtNLM"/>
    </source>
</evidence>
<protein>
    <recommendedName>
        <fullName evidence="3">U-box domain-containing protein</fullName>
    </recommendedName>
</protein>
<proteinExistence type="predicted"/>
<accession>A0ABX8V535</accession>
<keyword evidence="2" id="KW-1185">Reference proteome</keyword>
<dbReference type="RefSeq" id="WP_215217730.1">
    <property type="nucleotide sequence ID" value="NZ_CP075587.1"/>
</dbReference>
<dbReference type="Proteomes" id="UP000826014">
    <property type="component" value="Chromosome"/>
</dbReference>
<evidence type="ECO:0000313" key="2">
    <source>
        <dbReference type="Proteomes" id="UP000826014"/>
    </source>
</evidence>
<name>A0ABX8V535_9BACT</name>
<reference evidence="1 2" key="1">
    <citation type="journal article" date="2022" name="bioRxiv">
        <title>Ecology and evolution of chlamydial symbionts of arthropods.</title>
        <authorList>
            <person name="Halter T."/>
            <person name="Koestlbacher S."/>
            <person name="Collingro A."/>
            <person name="Sixt B.S."/>
            <person name="Toenshoff E.R."/>
            <person name="Hendrickx F."/>
            <person name="Kostanjsek R."/>
            <person name="Horn M."/>
        </authorList>
    </citation>
    <scope>NUCLEOTIDE SEQUENCE [LARGE SCALE GENOMIC DNA]</scope>
    <source>
        <strain evidence="1">W744xW776</strain>
    </source>
</reference>
<sequence length="544" mass="63695">MSSIILTSAVWYILPKGIKYLTTDCETPSQSKMRYIRTKLLGCKHALENLAHTNALTKFFYKVLEIPYARMWIAVLTAPVVKQVLPFKSPTDRLLQIAICYSLFSSKYFLQSFMKSSQGIECIASLWVLKILHTGVGLDFIKSLLSENLWKTYPFKQMRTVLELRLHPSDAYDFLRAKDKEGLLNVLERIKHYKSDREVKQLLTIVKSRHPERFGILEEDPLAHLPQKTREILFSLSNFGSNRSILDEARGNRIFLQELFRGFSSLWEYVSDIPSYVFPSLMESQYERLLPELPDYPEDIHDTDPILSRIQCSLLLRPIRSAVVDPTNQQTIYDLGALKAYLKHDSVSPITRKEIPVDFDPKSDRGSKYDTILRYRKACLRLEKLKDPKEFMANLKQVFTEISQLNSPSHVKQASKEVRDFFQEGFLNTYDTRGLEYNDWTRDFARRTGVTDQAQYFYWECKLRHNYDLNMRDAFTNFGVKKWIRLPDEILGPEDFDALGNRKPVESFAPTIENFDQYRFIKEEVKREIQKIQTEKEELIQAFS</sequence>
<gene>
    <name evidence="1" type="ORF">RHABOEDO_000475</name>
</gene>